<feature type="domain" description="Response regulatory" evidence="3">
    <location>
        <begin position="5"/>
        <end position="83"/>
    </location>
</feature>
<evidence type="ECO:0000256" key="2">
    <source>
        <dbReference type="PROSITE-ProRule" id="PRU00169"/>
    </source>
</evidence>
<gene>
    <name evidence="4" type="ORF">H8B09_12795</name>
</gene>
<reference evidence="4 5" key="1">
    <citation type="submission" date="2020-09" db="EMBL/GenBank/DDBJ databases">
        <title>Paenibacillus sp. strain PR3 16S rRNA gene Genome sequencing and assembly.</title>
        <authorList>
            <person name="Kim J."/>
        </authorList>
    </citation>
    <scope>NUCLEOTIDE SEQUENCE [LARGE SCALE GENOMIC DNA]</scope>
    <source>
        <strain evidence="4 5">PR3</strain>
    </source>
</reference>
<dbReference type="InterPro" id="IPR050595">
    <property type="entry name" value="Bact_response_regulator"/>
</dbReference>
<dbReference type="InterPro" id="IPR001789">
    <property type="entry name" value="Sig_transdc_resp-reg_receiver"/>
</dbReference>
<protein>
    <submittedName>
        <fullName evidence="4">Response regulator</fullName>
    </submittedName>
</protein>
<comment type="caution">
    <text evidence="4">The sequence shown here is derived from an EMBL/GenBank/DDBJ whole genome shotgun (WGS) entry which is preliminary data.</text>
</comment>
<comment type="caution">
    <text evidence="2">Lacks conserved residue(s) required for the propagation of feature annotation.</text>
</comment>
<evidence type="ECO:0000313" key="4">
    <source>
        <dbReference type="EMBL" id="MBD3919635.1"/>
    </source>
</evidence>
<keyword evidence="5" id="KW-1185">Reference proteome</keyword>
<dbReference type="Proteomes" id="UP000609346">
    <property type="component" value="Unassembled WGS sequence"/>
</dbReference>
<evidence type="ECO:0000313" key="5">
    <source>
        <dbReference type="Proteomes" id="UP000609346"/>
    </source>
</evidence>
<accession>A0ABR8MXK0</accession>
<keyword evidence="1" id="KW-0597">Phosphoprotein</keyword>
<proteinExistence type="predicted"/>
<evidence type="ECO:0000256" key="1">
    <source>
        <dbReference type="ARBA" id="ARBA00022553"/>
    </source>
</evidence>
<dbReference type="PANTHER" id="PTHR44591:SF3">
    <property type="entry name" value="RESPONSE REGULATORY DOMAIN-CONTAINING PROTEIN"/>
    <property type="match status" value="1"/>
</dbReference>
<name>A0ABR8MXK0_9BACL</name>
<sequence length="83" mass="9204">MMDDRILLVDDEQGLLVMVETLLRKEGFQRIAKASSGLEALRHVQSASFELIVLAVMLPDMNGFDSARSRSASDSSFFMASFC</sequence>
<dbReference type="PROSITE" id="PS50110">
    <property type="entry name" value="RESPONSE_REGULATORY"/>
    <property type="match status" value="1"/>
</dbReference>
<dbReference type="Pfam" id="PF00072">
    <property type="entry name" value="Response_reg"/>
    <property type="match status" value="1"/>
</dbReference>
<organism evidence="4 5">
    <name type="scientific">Paenibacillus terricola</name>
    <dbReference type="NCBI Taxonomy" id="2763503"/>
    <lineage>
        <taxon>Bacteria</taxon>
        <taxon>Bacillati</taxon>
        <taxon>Bacillota</taxon>
        <taxon>Bacilli</taxon>
        <taxon>Bacillales</taxon>
        <taxon>Paenibacillaceae</taxon>
        <taxon>Paenibacillus</taxon>
    </lineage>
</organism>
<dbReference type="EMBL" id="JACXZA010000003">
    <property type="protein sequence ID" value="MBD3919635.1"/>
    <property type="molecule type" value="Genomic_DNA"/>
</dbReference>
<dbReference type="PANTHER" id="PTHR44591">
    <property type="entry name" value="STRESS RESPONSE REGULATOR PROTEIN 1"/>
    <property type="match status" value="1"/>
</dbReference>
<evidence type="ECO:0000259" key="3">
    <source>
        <dbReference type="PROSITE" id="PS50110"/>
    </source>
</evidence>
<dbReference type="InterPro" id="IPR011006">
    <property type="entry name" value="CheY-like_superfamily"/>
</dbReference>
<dbReference type="Gene3D" id="3.40.50.2300">
    <property type="match status" value="1"/>
</dbReference>
<dbReference type="SUPFAM" id="SSF52172">
    <property type="entry name" value="CheY-like"/>
    <property type="match status" value="1"/>
</dbReference>